<dbReference type="AlphaFoldDB" id="A0A1T2XLH8"/>
<dbReference type="RefSeq" id="WP_078497929.1">
    <property type="nucleotide sequence ID" value="NZ_MSZX01000002.1"/>
</dbReference>
<dbReference type="OrthoDB" id="2624539at2"/>
<name>A0A1T2XLH8_9BACL</name>
<evidence type="ECO:0000313" key="2">
    <source>
        <dbReference type="Proteomes" id="UP000190188"/>
    </source>
</evidence>
<keyword evidence="2" id="KW-1185">Reference proteome</keyword>
<evidence type="ECO:0008006" key="3">
    <source>
        <dbReference type="Google" id="ProtNLM"/>
    </source>
</evidence>
<dbReference type="EMBL" id="MSZX01000002">
    <property type="protein sequence ID" value="OPA80586.1"/>
    <property type="molecule type" value="Genomic_DNA"/>
</dbReference>
<sequence>MKILPIRDPLIYGRMTYGIPLSIISAYDSLFPWFYSMYIDIYMDTPELFTLENARIISGAYKPVIDHETITRDEFFDLNLSIIDFLQKAIDSNQYVYAFFNKYYVPGTQAYKNKNHNHNLFIYGYDSHRSTFNVMTFDNSLKFNNIVVSYTDIEYAFLNYSDPDPILNNIYSMTFKKKKYHYELSSIINKLEKYLSPIETYSGLNSYQFIQQNLVGFLNKKSNYSPSLVNYHVLYEHKLCMFLRAKFFEENKLIAPDIINECHTIVQNTLITRNMLMKYHINKNDYLIEKMITLLGLIKEEEQKLLHKMIIELNKKRGHIFEST</sequence>
<proteinExistence type="predicted"/>
<accession>A0A1T2XLH8</accession>
<evidence type="ECO:0000313" key="1">
    <source>
        <dbReference type="EMBL" id="OPA80586.1"/>
    </source>
</evidence>
<dbReference type="STRING" id="1324314.BVG16_07660"/>
<gene>
    <name evidence="1" type="ORF">BVG16_07660</name>
</gene>
<organism evidence="1 2">
    <name type="scientific">Paenibacillus selenitireducens</name>
    <dbReference type="NCBI Taxonomy" id="1324314"/>
    <lineage>
        <taxon>Bacteria</taxon>
        <taxon>Bacillati</taxon>
        <taxon>Bacillota</taxon>
        <taxon>Bacilli</taxon>
        <taxon>Bacillales</taxon>
        <taxon>Paenibacillaceae</taxon>
        <taxon>Paenibacillus</taxon>
    </lineage>
</organism>
<dbReference type="Proteomes" id="UP000190188">
    <property type="component" value="Unassembled WGS sequence"/>
</dbReference>
<reference evidence="1 2" key="1">
    <citation type="submission" date="2017-01" db="EMBL/GenBank/DDBJ databases">
        <title>Genome analysis of Paenibacillus selenitrireducens ES3-24.</title>
        <authorList>
            <person name="Xu D."/>
            <person name="Yao R."/>
            <person name="Zheng S."/>
        </authorList>
    </citation>
    <scope>NUCLEOTIDE SEQUENCE [LARGE SCALE GENOMIC DNA]</scope>
    <source>
        <strain evidence="1 2">ES3-24</strain>
    </source>
</reference>
<protein>
    <recommendedName>
        <fullName evidence="3">Butirosin biosynthesis protein H N-terminal domain-containing protein</fullName>
    </recommendedName>
</protein>
<comment type="caution">
    <text evidence="1">The sequence shown here is derived from an EMBL/GenBank/DDBJ whole genome shotgun (WGS) entry which is preliminary data.</text>
</comment>